<organism evidence="7">
    <name type="scientific">Ignavibacterium album</name>
    <dbReference type="NCBI Taxonomy" id="591197"/>
    <lineage>
        <taxon>Bacteria</taxon>
        <taxon>Pseudomonadati</taxon>
        <taxon>Ignavibacteriota</taxon>
        <taxon>Ignavibacteria</taxon>
        <taxon>Ignavibacteriales</taxon>
        <taxon>Ignavibacteriaceae</taxon>
        <taxon>Ignavibacterium</taxon>
    </lineage>
</organism>
<dbReference type="InterPro" id="IPR011990">
    <property type="entry name" value="TPR-like_helical_dom_sf"/>
</dbReference>
<dbReference type="AlphaFoldDB" id="A0A832G7W4"/>
<dbReference type="GO" id="GO:0016020">
    <property type="term" value="C:membrane"/>
    <property type="evidence" value="ECO:0007669"/>
    <property type="project" value="UniProtKB-SubCell"/>
</dbReference>
<keyword evidence="2" id="KW-0812">Transmembrane</keyword>
<evidence type="ECO:0000256" key="5">
    <source>
        <dbReference type="SAM" id="SignalP"/>
    </source>
</evidence>
<dbReference type="InterPro" id="IPR051010">
    <property type="entry name" value="BCAA_transport"/>
</dbReference>
<dbReference type="SUPFAM" id="SSF53822">
    <property type="entry name" value="Periplasmic binding protein-like I"/>
    <property type="match status" value="1"/>
</dbReference>
<evidence type="ECO:0000313" key="7">
    <source>
        <dbReference type="EMBL" id="HGT48894.1"/>
    </source>
</evidence>
<feature type="signal peptide" evidence="5">
    <location>
        <begin position="1"/>
        <end position="22"/>
    </location>
</feature>
<feature type="chain" id="PRO_5032773435" description="Receptor ligand binding region domain-containing protein" evidence="5">
    <location>
        <begin position="23"/>
        <end position="573"/>
    </location>
</feature>
<evidence type="ECO:0000256" key="4">
    <source>
        <dbReference type="ARBA" id="ARBA00023136"/>
    </source>
</evidence>
<dbReference type="InterPro" id="IPR001828">
    <property type="entry name" value="ANF_lig-bd_rcpt"/>
</dbReference>
<dbReference type="InterPro" id="IPR028082">
    <property type="entry name" value="Peripla_BP_I"/>
</dbReference>
<comment type="caution">
    <text evidence="7">The sequence shown here is derived from an EMBL/GenBank/DDBJ whole genome shotgun (WGS) entry which is preliminary data.</text>
</comment>
<keyword evidence="5" id="KW-0732">Signal</keyword>
<sequence length="573" mass="65318">MNRNSFYILVLIFFLSGVHLFAQTTDEQKFNDAVKLFKNKNYQTALENFKSISDKENKYQTAAKFFVVKTLTELKKFSEAEKEANNFLEKFGSSKYADEVSVLLIKSLLEQSKYKTAFIKALDLLRNSQSTSYRIEAKSIAEGIAKNYLSSFDVKEISDDEMDKKVRPFLLFTLAELYALEGNEDESEKLIEQIIKNFPQSDEYYLAKNFQGNSSDGTSGNEILIGVLLPLTDSDGRKNIAAEEMLEGIKYAFHELNEQRETKIGLIVRNSKRNESEISRIIEVFNGDKRIKAVLGPVYSDESEIVVSSLNKTDLIFISPTATDEDLTEDNNQFYQANPPFTVRGKVFAQYIFLKEGKRNFAVLNSLDGYSPILAKSFADEFQRLGGNILVKETYRSKSVDLSKQVSNLIPHIDRLDGIYIPLSDKFDAEIILSEMLKQNIIIPIYGNQDWINAKGLETSSALSNMLKITSDYFIVFNDQAFIEFNQSFLSTTGKEITRNVLYGYDVAKYLTTALRAIQPTRYTIKLKLDSGLKSNGYHNNISFSKKKRNTYINILSYSDGKFQLIEKYKGTE</sequence>
<dbReference type="PANTHER" id="PTHR30483">
    <property type="entry name" value="LEUCINE-SPECIFIC-BINDING PROTEIN"/>
    <property type="match status" value="1"/>
</dbReference>
<feature type="domain" description="Receptor ligand binding region" evidence="6">
    <location>
        <begin position="247"/>
        <end position="522"/>
    </location>
</feature>
<dbReference type="SUPFAM" id="SSF48452">
    <property type="entry name" value="TPR-like"/>
    <property type="match status" value="1"/>
</dbReference>
<dbReference type="Pfam" id="PF01094">
    <property type="entry name" value="ANF_receptor"/>
    <property type="match status" value="1"/>
</dbReference>
<accession>A0A832G7W4</accession>
<dbReference type="PANTHER" id="PTHR30483:SF6">
    <property type="entry name" value="PERIPLASMIC BINDING PROTEIN OF ABC TRANSPORTER FOR NATURAL AMINO ACIDS"/>
    <property type="match status" value="1"/>
</dbReference>
<comment type="subcellular location">
    <subcellularLocation>
        <location evidence="1">Membrane</location>
    </subcellularLocation>
</comment>
<protein>
    <recommendedName>
        <fullName evidence="6">Receptor ligand binding region domain-containing protein</fullName>
    </recommendedName>
</protein>
<gene>
    <name evidence="7" type="ORF">ENS56_12725</name>
</gene>
<dbReference type="Gene3D" id="3.40.50.2300">
    <property type="match status" value="2"/>
</dbReference>
<evidence type="ECO:0000256" key="1">
    <source>
        <dbReference type="ARBA" id="ARBA00004370"/>
    </source>
</evidence>
<keyword evidence="4" id="KW-0472">Membrane</keyword>
<name>A0A832G7W4_9BACT</name>
<proteinExistence type="predicted"/>
<keyword evidence="3" id="KW-1133">Transmembrane helix</keyword>
<evidence type="ECO:0000256" key="2">
    <source>
        <dbReference type="ARBA" id="ARBA00022692"/>
    </source>
</evidence>
<dbReference type="Gene3D" id="1.25.40.10">
    <property type="entry name" value="Tetratricopeptide repeat domain"/>
    <property type="match status" value="1"/>
</dbReference>
<dbReference type="EMBL" id="DSVI01000020">
    <property type="protein sequence ID" value="HGT48894.1"/>
    <property type="molecule type" value="Genomic_DNA"/>
</dbReference>
<evidence type="ECO:0000259" key="6">
    <source>
        <dbReference type="Pfam" id="PF01094"/>
    </source>
</evidence>
<reference evidence="7" key="1">
    <citation type="journal article" date="2020" name="mSystems">
        <title>Genome- and Community-Level Interaction Insights into Carbon Utilization and Element Cycling Functions of Hydrothermarchaeota in Hydrothermal Sediment.</title>
        <authorList>
            <person name="Zhou Z."/>
            <person name="Liu Y."/>
            <person name="Xu W."/>
            <person name="Pan J."/>
            <person name="Luo Z.H."/>
            <person name="Li M."/>
        </authorList>
    </citation>
    <scope>NUCLEOTIDE SEQUENCE [LARGE SCALE GENOMIC DNA]</scope>
    <source>
        <strain evidence="7">SpSt-500</strain>
    </source>
</reference>
<evidence type="ECO:0000256" key="3">
    <source>
        <dbReference type="ARBA" id="ARBA00022989"/>
    </source>
</evidence>